<keyword evidence="1" id="KW-0067">ATP-binding</keyword>
<dbReference type="OrthoDB" id="416437at2759"/>
<proteinExistence type="predicted"/>
<protein>
    <submittedName>
        <fullName evidence="1">ATP-dependent DNA helicase</fullName>
    </submittedName>
</protein>
<comment type="caution">
    <text evidence="1">The sequence shown here is derived from an EMBL/GenBank/DDBJ whole genome shotgun (WGS) entry which is preliminary data.</text>
</comment>
<name>A0A6G0VZ81_APHCR</name>
<dbReference type="EMBL" id="VUJU01010209">
    <property type="protein sequence ID" value="KAF0715311.1"/>
    <property type="molecule type" value="Genomic_DNA"/>
</dbReference>
<dbReference type="Proteomes" id="UP000478052">
    <property type="component" value="Unassembled WGS sequence"/>
</dbReference>
<evidence type="ECO:0000313" key="1">
    <source>
        <dbReference type="EMBL" id="KAF0715311.1"/>
    </source>
</evidence>
<evidence type="ECO:0000313" key="2">
    <source>
        <dbReference type="Proteomes" id="UP000478052"/>
    </source>
</evidence>
<keyword evidence="1" id="KW-0547">Nucleotide-binding</keyword>
<gene>
    <name evidence="1" type="ORF">FWK35_00024977</name>
</gene>
<keyword evidence="1" id="KW-0347">Helicase</keyword>
<keyword evidence="1" id="KW-0378">Hydrolase</keyword>
<dbReference type="GO" id="GO:0004386">
    <property type="term" value="F:helicase activity"/>
    <property type="evidence" value="ECO:0007669"/>
    <property type="project" value="UniProtKB-KW"/>
</dbReference>
<keyword evidence="2" id="KW-1185">Reference proteome</keyword>
<sequence length="102" mass="11823">MLKFDTAGRSTVDFFANIFQRYENRPLEHADYNFPAMCLLEFAMRFQPHYRKPRGEGNVDQDANDEVPGRQRKTIIKLIDKSEIIARNVTAAVRVPYFVAAN</sequence>
<accession>A0A6G0VZ81</accession>
<organism evidence="1 2">
    <name type="scientific">Aphis craccivora</name>
    <name type="common">Cowpea aphid</name>
    <dbReference type="NCBI Taxonomy" id="307492"/>
    <lineage>
        <taxon>Eukaryota</taxon>
        <taxon>Metazoa</taxon>
        <taxon>Ecdysozoa</taxon>
        <taxon>Arthropoda</taxon>
        <taxon>Hexapoda</taxon>
        <taxon>Insecta</taxon>
        <taxon>Pterygota</taxon>
        <taxon>Neoptera</taxon>
        <taxon>Paraneoptera</taxon>
        <taxon>Hemiptera</taxon>
        <taxon>Sternorrhyncha</taxon>
        <taxon>Aphidomorpha</taxon>
        <taxon>Aphidoidea</taxon>
        <taxon>Aphididae</taxon>
        <taxon>Aphidini</taxon>
        <taxon>Aphis</taxon>
        <taxon>Aphis</taxon>
    </lineage>
</organism>
<reference evidence="1 2" key="1">
    <citation type="submission" date="2019-08" db="EMBL/GenBank/DDBJ databases">
        <title>Whole genome of Aphis craccivora.</title>
        <authorList>
            <person name="Voronova N.V."/>
            <person name="Shulinski R.S."/>
            <person name="Bandarenka Y.V."/>
            <person name="Zhorov D.G."/>
            <person name="Warner D."/>
        </authorList>
    </citation>
    <scope>NUCLEOTIDE SEQUENCE [LARGE SCALE GENOMIC DNA]</scope>
    <source>
        <strain evidence="1">180601</strain>
        <tissue evidence="1">Whole Body</tissue>
    </source>
</reference>
<dbReference type="AlphaFoldDB" id="A0A6G0VZ81"/>